<dbReference type="AlphaFoldDB" id="A0ABD7GC77"/>
<sequence length="181" mass="20854">MKAIKRLLLLLSVIILSPLLIPMVYIERRRKKWFLSTLLSPLPEEIRVGRLNALMNTRADELQGGIVSALVEFNSNEHWVCLNIDWRDVEEVELQGNALADIHGVKEHFICSEPGEDTSVWHMLVLYDLWLQARGYEVVLWDIDADHYTGLICRTDVLDKLLNEGRKLGLAMVKLDHVNEQ</sequence>
<evidence type="ECO:0000256" key="1">
    <source>
        <dbReference type="SAM" id="Phobius"/>
    </source>
</evidence>
<evidence type="ECO:0000313" key="4">
    <source>
        <dbReference type="Proteomes" id="UP000253075"/>
    </source>
</evidence>
<keyword evidence="1" id="KW-0472">Membrane</keyword>
<accession>A0ABD7GC77</accession>
<evidence type="ECO:0000313" key="3">
    <source>
        <dbReference type="EMBL" id="RCF52499.1"/>
    </source>
</evidence>
<organism evidence="3 4">
    <name type="scientific">Aeromonas hydrophila</name>
    <dbReference type="NCBI Taxonomy" id="644"/>
    <lineage>
        <taxon>Bacteria</taxon>
        <taxon>Pseudomonadati</taxon>
        <taxon>Pseudomonadota</taxon>
        <taxon>Gammaproteobacteria</taxon>
        <taxon>Aeromonadales</taxon>
        <taxon>Aeromonadaceae</taxon>
        <taxon>Aeromonas</taxon>
    </lineage>
</organism>
<dbReference type="EMBL" id="PUTQ01000003">
    <property type="protein sequence ID" value="RCF52499.1"/>
    <property type="molecule type" value="Genomic_DNA"/>
</dbReference>
<protein>
    <recommendedName>
        <fullName evidence="2">DUF6630 domain-containing protein</fullName>
    </recommendedName>
</protein>
<gene>
    <name evidence="3" type="ORF">C6C11_03140</name>
</gene>
<proteinExistence type="predicted"/>
<dbReference type="Proteomes" id="UP000253075">
    <property type="component" value="Unassembled WGS sequence"/>
</dbReference>
<keyword evidence="1" id="KW-1133">Transmembrane helix</keyword>
<feature type="transmembrane region" description="Helical" evidence="1">
    <location>
        <begin position="6"/>
        <end position="26"/>
    </location>
</feature>
<reference evidence="3 4" key="1">
    <citation type="journal article" date="2018" name="PLoS ONE">
        <title>Phenotypic characterization and whole genome analysis of extended-spectrum beta-lactamase-producing bacteria isolated from dogs in Germany.</title>
        <authorList>
            <person name="Boehmer T."/>
            <person name="Vogler A.J."/>
            <person name="Thomas A."/>
            <person name="Sauer S."/>
            <person name="Hergenroether M."/>
            <person name="Straubinger R.K."/>
            <person name="Birdsell D."/>
            <person name="Keim P."/>
            <person name="Sahl J.W."/>
            <person name="Williamson C.H."/>
            <person name="Riehm J.M."/>
        </authorList>
    </citation>
    <scope>NUCLEOTIDE SEQUENCE [LARGE SCALE GENOMIC DNA]</scope>
    <source>
        <strain evidence="3 4">AFG_SD03_1510_Ahy_093</strain>
    </source>
</reference>
<name>A0ABD7GC77_AERHY</name>
<comment type="caution">
    <text evidence="3">The sequence shown here is derived from an EMBL/GenBank/DDBJ whole genome shotgun (WGS) entry which is preliminary data.</text>
</comment>
<evidence type="ECO:0000259" key="2">
    <source>
        <dbReference type="Pfam" id="PF20335"/>
    </source>
</evidence>
<keyword evidence="1" id="KW-0812">Transmembrane</keyword>
<dbReference type="Pfam" id="PF20335">
    <property type="entry name" value="DUF6630"/>
    <property type="match status" value="1"/>
</dbReference>
<reference evidence="4" key="2">
    <citation type="submission" date="2018-02" db="EMBL/GenBank/DDBJ databases">
        <title>Phenotypic characterization and whole genome analysis of multidrug-resistant, extended-spectrum beta-lactamase-producing bacteria isolated from dogs in Germany.</title>
        <authorList>
            <person name="Williamson C."/>
        </authorList>
    </citation>
    <scope>NUCLEOTIDE SEQUENCE [LARGE SCALE GENOMIC DNA]</scope>
    <source>
        <strain evidence="4">AFG_SD03_1510_Ahy_093</strain>
    </source>
</reference>
<dbReference type="InterPro" id="IPR046582">
    <property type="entry name" value="DUF6630"/>
</dbReference>
<feature type="domain" description="DUF6630" evidence="2">
    <location>
        <begin position="56"/>
        <end position="172"/>
    </location>
</feature>